<comment type="similarity">
    <text evidence="7">Belongs to the MPDU1 (TC 2.A.43.3) family.</text>
</comment>
<dbReference type="PANTHER" id="PTHR12226:SF2">
    <property type="entry name" value="MANNOSE-P-DOLICHOL UTILIZATION DEFECT 1 PROTEIN"/>
    <property type="match status" value="1"/>
</dbReference>
<evidence type="ECO:0000256" key="4">
    <source>
        <dbReference type="ARBA" id="ARBA00022737"/>
    </source>
</evidence>
<comment type="caution">
    <text evidence="8">The sequence shown here is derived from an EMBL/GenBank/DDBJ whole genome shotgun (WGS) entry which is preliminary data.</text>
</comment>
<sequence length="366" mass="41544">MSFLGIDFGCALESLRHGHFPEKDCLLPLISKLLGYVLVAASTTVKLPQIMKILKHGSVRGLSVISFELEVVGYTIALAYCFNKGLPFSAYGELAFILIQDVPVNMNDHFRQLGVVMGWLIISSFRIVCWSCMRLVLGWSRVELITDWNPAVILVAIIYYFSQPVGLTTWARALLYCAVAPTILAGQIDPVLFEALYASQHAIFLFARLPQIWKNFSNKSTGELSFLTCLMNFGGSSVRFIPLVTDKRSSLSLHPVPVSDYRFYAQNEHCSVIRRVICMFLLYLHAIIQNLPSLILFLSCLGLRNWNGYEWHPSESDNPVQKARSWKREENEVRRMDYIISEGTRIVVSELALQVLVLLNWDFCHP</sequence>
<dbReference type="GO" id="GO:0016020">
    <property type="term" value="C:membrane"/>
    <property type="evidence" value="ECO:0007669"/>
    <property type="project" value="UniProtKB-SubCell"/>
</dbReference>
<keyword evidence="2" id="KW-0813">Transport</keyword>
<dbReference type="Proteomes" id="UP001187192">
    <property type="component" value="Unassembled WGS sequence"/>
</dbReference>
<keyword evidence="3" id="KW-0812">Transmembrane</keyword>
<evidence type="ECO:0000256" key="5">
    <source>
        <dbReference type="ARBA" id="ARBA00022989"/>
    </source>
</evidence>
<dbReference type="AlphaFoldDB" id="A0AA87ZX83"/>
<keyword evidence="9" id="KW-1185">Reference proteome</keyword>
<evidence type="ECO:0000313" key="8">
    <source>
        <dbReference type="EMBL" id="GMN35083.1"/>
    </source>
</evidence>
<evidence type="ECO:0000256" key="6">
    <source>
        <dbReference type="ARBA" id="ARBA00023136"/>
    </source>
</evidence>
<evidence type="ECO:0000313" key="9">
    <source>
        <dbReference type="Proteomes" id="UP001187192"/>
    </source>
</evidence>
<dbReference type="InterPro" id="IPR006603">
    <property type="entry name" value="PQ-loop_rpt"/>
</dbReference>
<keyword evidence="6" id="KW-0472">Membrane</keyword>
<evidence type="ECO:0000256" key="1">
    <source>
        <dbReference type="ARBA" id="ARBA00004141"/>
    </source>
</evidence>
<dbReference type="InterPro" id="IPR016817">
    <property type="entry name" value="MannP-dilichol_defect-1"/>
</dbReference>
<keyword evidence="4" id="KW-0677">Repeat</keyword>
<reference evidence="8" key="1">
    <citation type="submission" date="2023-07" db="EMBL/GenBank/DDBJ databases">
        <title>draft genome sequence of fig (Ficus carica).</title>
        <authorList>
            <person name="Takahashi T."/>
            <person name="Nishimura K."/>
        </authorList>
    </citation>
    <scope>NUCLEOTIDE SEQUENCE</scope>
</reference>
<dbReference type="Pfam" id="PF04193">
    <property type="entry name" value="PQ-loop"/>
    <property type="match status" value="2"/>
</dbReference>
<proteinExistence type="inferred from homology"/>
<protein>
    <submittedName>
        <fullName evidence="8">Uncharacterized protein</fullName>
    </submittedName>
</protein>
<name>A0AA87ZX83_FICCA</name>
<dbReference type="EMBL" id="BTGU01000005">
    <property type="protein sequence ID" value="GMN35083.1"/>
    <property type="molecule type" value="Genomic_DNA"/>
</dbReference>
<evidence type="ECO:0000256" key="3">
    <source>
        <dbReference type="ARBA" id="ARBA00022692"/>
    </source>
</evidence>
<keyword evidence="5" id="KW-1133">Transmembrane helix</keyword>
<dbReference type="Gene3D" id="1.20.1280.290">
    <property type="match status" value="2"/>
</dbReference>
<evidence type="ECO:0000256" key="7">
    <source>
        <dbReference type="ARBA" id="ARBA00038475"/>
    </source>
</evidence>
<gene>
    <name evidence="8" type="ORF">TIFTF001_005082</name>
</gene>
<organism evidence="8 9">
    <name type="scientific">Ficus carica</name>
    <name type="common">Common fig</name>
    <dbReference type="NCBI Taxonomy" id="3494"/>
    <lineage>
        <taxon>Eukaryota</taxon>
        <taxon>Viridiplantae</taxon>
        <taxon>Streptophyta</taxon>
        <taxon>Embryophyta</taxon>
        <taxon>Tracheophyta</taxon>
        <taxon>Spermatophyta</taxon>
        <taxon>Magnoliopsida</taxon>
        <taxon>eudicotyledons</taxon>
        <taxon>Gunneridae</taxon>
        <taxon>Pentapetalae</taxon>
        <taxon>rosids</taxon>
        <taxon>fabids</taxon>
        <taxon>Rosales</taxon>
        <taxon>Moraceae</taxon>
        <taxon>Ficeae</taxon>
        <taxon>Ficus</taxon>
    </lineage>
</organism>
<dbReference type="PANTHER" id="PTHR12226">
    <property type="entry name" value="MANNOSE-P-DOLICHOL UTILIZATION DEFECT 1 LEC35 -RELATED"/>
    <property type="match status" value="1"/>
</dbReference>
<comment type="subcellular location">
    <subcellularLocation>
        <location evidence="1">Membrane</location>
        <topology evidence="1">Multi-pass membrane protein</topology>
    </subcellularLocation>
</comment>
<dbReference type="SMART" id="SM00679">
    <property type="entry name" value="CTNS"/>
    <property type="match status" value="2"/>
</dbReference>
<evidence type="ECO:0000256" key="2">
    <source>
        <dbReference type="ARBA" id="ARBA00022448"/>
    </source>
</evidence>
<accession>A0AA87ZX83</accession>